<dbReference type="PANTHER" id="PTHR31646">
    <property type="entry name" value="ALPHA-1,2-MANNOSYLTRANSFERASE MNN2"/>
    <property type="match status" value="1"/>
</dbReference>
<keyword evidence="12" id="KW-1185">Reference proteome</keyword>
<evidence type="ECO:0000256" key="9">
    <source>
        <dbReference type="ARBA" id="ARBA00023136"/>
    </source>
</evidence>
<organism evidence="11 12">
    <name type="scientific">Phytophthora lilii</name>
    <dbReference type="NCBI Taxonomy" id="2077276"/>
    <lineage>
        <taxon>Eukaryota</taxon>
        <taxon>Sar</taxon>
        <taxon>Stramenopiles</taxon>
        <taxon>Oomycota</taxon>
        <taxon>Peronosporomycetes</taxon>
        <taxon>Peronosporales</taxon>
        <taxon>Peronosporaceae</taxon>
        <taxon>Phytophthora</taxon>
    </lineage>
</organism>
<dbReference type="OrthoDB" id="430354at2759"/>
<evidence type="ECO:0000313" key="12">
    <source>
        <dbReference type="Proteomes" id="UP001165083"/>
    </source>
</evidence>
<keyword evidence="6" id="KW-0735">Signal-anchor</keyword>
<comment type="caution">
    <text evidence="11">The sequence shown here is derived from an EMBL/GenBank/DDBJ whole genome shotgun (WGS) entry which is preliminary data.</text>
</comment>
<dbReference type="Proteomes" id="UP001165083">
    <property type="component" value="Unassembled WGS sequence"/>
</dbReference>
<reference evidence="11" key="1">
    <citation type="submission" date="2023-04" db="EMBL/GenBank/DDBJ databases">
        <title>Phytophthora lilii NBRC 32176.</title>
        <authorList>
            <person name="Ichikawa N."/>
            <person name="Sato H."/>
            <person name="Tonouchi N."/>
        </authorList>
    </citation>
    <scope>NUCLEOTIDE SEQUENCE</scope>
    <source>
        <strain evidence="11">NBRC 32176</strain>
    </source>
</reference>
<protein>
    <submittedName>
        <fullName evidence="11">Unnamed protein product</fullName>
    </submittedName>
</protein>
<dbReference type="Gene3D" id="3.90.550.10">
    <property type="entry name" value="Spore Coat Polysaccharide Biosynthesis Protein SpsA, Chain A"/>
    <property type="match status" value="1"/>
</dbReference>
<dbReference type="SUPFAM" id="SSF53448">
    <property type="entry name" value="Nucleotide-diphospho-sugar transferases"/>
    <property type="match status" value="1"/>
</dbReference>
<gene>
    <name evidence="11" type="ORF">Plil01_001178000</name>
</gene>
<keyword evidence="4" id="KW-0808">Transferase</keyword>
<dbReference type="PANTHER" id="PTHR31646:SF1">
    <property type="entry name" value="ALPHA-1,2-MANNOSYLTRANSFERASE MNN2"/>
    <property type="match status" value="1"/>
</dbReference>
<evidence type="ECO:0000256" key="4">
    <source>
        <dbReference type="ARBA" id="ARBA00022679"/>
    </source>
</evidence>
<dbReference type="GO" id="GO:0000026">
    <property type="term" value="F:alpha-1,2-mannosyltransferase activity"/>
    <property type="evidence" value="ECO:0007669"/>
    <property type="project" value="TreeGrafter"/>
</dbReference>
<dbReference type="AlphaFoldDB" id="A0A9W6U9U4"/>
<evidence type="ECO:0000256" key="10">
    <source>
        <dbReference type="ARBA" id="ARBA00037847"/>
    </source>
</evidence>
<keyword evidence="5" id="KW-0812">Transmembrane</keyword>
<keyword evidence="9" id="KW-0472">Membrane</keyword>
<accession>A0A9W6U9U4</accession>
<dbReference type="EMBL" id="BSXW01000692">
    <property type="protein sequence ID" value="GMF28061.1"/>
    <property type="molecule type" value="Genomic_DNA"/>
</dbReference>
<dbReference type="InterPro" id="IPR022751">
    <property type="entry name" value="Alpha_mannosyltransferase"/>
</dbReference>
<comment type="subcellular location">
    <subcellularLocation>
        <location evidence="10">Endomembrane system</location>
        <topology evidence="10">Single-pass membrane protein</topology>
    </subcellularLocation>
    <subcellularLocation>
        <location evidence="1">Golgi apparatus membrane</location>
    </subcellularLocation>
    <subcellularLocation>
        <location evidence="2">Membrane</location>
        <topology evidence="2">Single-pass type II membrane protein</topology>
    </subcellularLocation>
</comment>
<name>A0A9W6U9U4_9STRA</name>
<evidence type="ECO:0000313" key="11">
    <source>
        <dbReference type="EMBL" id="GMF28061.1"/>
    </source>
</evidence>
<sequence length="648" mass="72929">MAIRTFTGLADGDTLAPSITATPEEPGLPEAFARQYANADARAIQLLRINMDDEATGSPNSKTVIASSTTTRHYVVDDKLFNNSDFSPKIVADNTTEVNEGIKGMKITHGRDIHERKLKSQTDSVPAMSLNSSFQPNTDVFVGSSNVPWADTPQAEAELHARSVTLLPIGDTRKRALRCIGWRNTGNCSVNGPREPHKDLTCSDFVPNNASGYCEVEDTKSGERFRVMRRACSILRNRVPFRCINAPAFARFRVQAHSAVTTSRLANFTLLNGAVSAPQHRNGIVMVVYPKLIPSAYATIRTLREILGCVLPIEIWFRPDEMESFPNALIPLKRLAQNTSISQISFNQITDPVAKRFVAKVYAIYHSSFERVLFLDADNVPVRDPSFLFDSPEFKRTGAIFWPDFWHPTSTMFGLHNKSLLWELLDMPFVDMFEQESGQLVVDRRRHAAPLELVLFYAVHEPNFLVHYKLAWGDKDLFRLAWLKLNATFYMIETPPAMAGMVTNSSAFCGMTMVQHDPEGDVLFLHRNKRKLAGTATPTFFAEEGTESSDEADSTASDFDPLDQNLKSDDYPDPSIWTHVLSFDNSWSRSHYVVQAFATSLDFTTKQKCFGRRSLLYSPQFRVHKFANLGFSDFETKLRQFAKEATML</sequence>
<keyword evidence="7" id="KW-1133">Transmembrane helix</keyword>
<evidence type="ECO:0000256" key="6">
    <source>
        <dbReference type="ARBA" id="ARBA00022968"/>
    </source>
</evidence>
<comment type="similarity">
    <text evidence="3">Belongs to the MNN1/MNT family.</text>
</comment>
<evidence type="ECO:0000256" key="8">
    <source>
        <dbReference type="ARBA" id="ARBA00023034"/>
    </source>
</evidence>
<dbReference type="Pfam" id="PF11051">
    <property type="entry name" value="Mannosyl_trans3"/>
    <property type="match status" value="1"/>
</dbReference>
<dbReference type="GO" id="GO:0046354">
    <property type="term" value="P:mannan biosynthetic process"/>
    <property type="evidence" value="ECO:0007669"/>
    <property type="project" value="TreeGrafter"/>
</dbReference>
<evidence type="ECO:0000256" key="5">
    <source>
        <dbReference type="ARBA" id="ARBA00022692"/>
    </source>
</evidence>
<dbReference type="InterPro" id="IPR029044">
    <property type="entry name" value="Nucleotide-diphossugar_trans"/>
</dbReference>
<evidence type="ECO:0000256" key="3">
    <source>
        <dbReference type="ARBA" id="ARBA00009105"/>
    </source>
</evidence>
<evidence type="ECO:0000256" key="2">
    <source>
        <dbReference type="ARBA" id="ARBA00004606"/>
    </source>
</evidence>
<dbReference type="GO" id="GO:0000139">
    <property type="term" value="C:Golgi membrane"/>
    <property type="evidence" value="ECO:0007669"/>
    <property type="project" value="UniProtKB-SubCell"/>
</dbReference>
<evidence type="ECO:0000256" key="1">
    <source>
        <dbReference type="ARBA" id="ARBA00004394"/>
    </source>
</evidence>
<proteinExistence type="inferred from homology"/>
<evidence type="ECO:0000256" key="7">
    <source>
        <dbReference type="ARBA" id="ARBA00022989"/>
    </source>
</evidence>
<keyword evidence="8" id="KW-0333">Golgi apparatus</keyword>